<evidence type="ECO:0000313" key="11">
    <source>
        <dbReference type="Proteomes" id="UP000085678"/>
    </source>
</evidence>
<dbReference type="SMART" id="SM00615">
    <property type="entry name" value="EPH_lbd"/>
    <property type="match status" value="1"/>
</dbReference>
<keyword evidence="7" id="KW-0812">Transmembrane</keyword>
<keyword evidence="11" id="KW-1185">Reference proteome</keyword>
<dbReference type="Gene3D" id="2.60.40.1770">
    <property type="entry name" value="ephrin a2 ectodomain"/>
    <property type="match status" value="1"/>
</dbReference>
<reference evidence="12" key="1">
    <citation type="submission" date="2025-08" db="UniProtKB">
        <authorList>
            <consortium name="RefSeq"/>
        </authorList>
    </citation>
    <scope>IDENTIFICATION</scope>
    <source>
        <tissue evidence="12">Gonads</tissue>
    </source>
</reference>
<keyword evidence="4 5" id="KW-1015">Disulfide bond</keyword>
<evidence type="ECO:0000256" key="7">
    <source>
        <dbReference type="SAM" id="Phobius"/>
    </source>
</evidence>
<dbReference type="InterPro" id="IPR008979">
    <property type="entry name" value="Galactose-bd-like_sf"/>
</dbReference>
<dbReference type="CDD" id="cd00033">
    <property type="entry name" value="CCP"/>
    <property type="match status" value="1"/>
</dbReference>
<dbReference type="SUPFAM" id="SSF57196">
    <property type="entry name" value="EGF/Laminin"/>
    <property type="match status" value="3"/>
</dbReference>
<dbReference type="SUPFAM" id="SSF49785">
    <property type="entry name" value="Galactose-binding domain-like"/>
    <property type="match status" value="1"/>
</dbReference>
<dbReference type="CDD" id="cd00054">
    <property type="entry name" value="EGF_CA"/>
    <property type="match status" value="2"/>
</dbReference>
<dbReference type="Gene3D" id="2.60.120.260">
    <property type="entry name" value="Galactose-binding domain-like"/>
    <property type="match status" value="1"/>
</dbReference>
<dbReference type="OrthoDB" id="6066851at2759"/>
<evidence type="ECO:0000256" key="6">
    <source>
        <dbReference type="SAM" id="MobiDB-lite"/>
    </source>
</evidence>
<dbReference type="InterPro" id="IPR001881">
    <property type="entry name" value="EGF-like_Ca-bd_dom"/>
</dbReference>
<comment type="caution">
    <text evidence="5">Lacks conserved residue(s) required for the propagation of feature annotation.</text>
</comment>
<feature type="region of interest" description="Disordered" evidence="6">
    <location>
        <begin position="473"/>
        <end position="495"/>
    </location>
</feature>
<evidence type="ECO:0000259" key="9">
    <source>
        <dbReference type="PROSITE" id="PS50026"/>
    </source>
</evidence>
<dbReference type="SMART" id="SM00179">
    <property type="entry name" value="EGF_CA"/>
    <property type="match status" value="2"/>
</dbReference>
<feature type="compositionally biased region" description="Polar residues" evidence="6">
    <location>
        <begin position="486"/>
        <end position="495"/>
    </location>
</feature>
<dbReference type="GO" id="GO:0007157">
    <property type="term" value="P:heterophilic cell-cell adhesion via plasma membrane cell adhesion molecules"/>
    <property type="evidence" value="ECO:0007669"/>
    <property type="project" value="TreeGrafter"/>
</dbReference>
<dbReference type="SUPFAM" id="SSF57535">
    <property type="entry name" value="Complement control module/SCR domain"/>
    <property type="match status" value="1"/>
</dbReference>
<evidence type="ECO:0000256" key="8">
    <source>
        <dbReference type="SAM" id="SignalP"/>
    </source>
</evidence>
<feature type="signal peptide" evidence="8">
    <location>
        <begin position="1"/>
        <end position="24"/>
    </location>
</feature>
<evidence type="ECO:0000256" key="4">
    <source>
        <dbReference type="ARBA" id="ARBA00023157"/>
    </source>
</evidence>
<dbReference type="PANTHER" id="PTHR24049:SF22">
    <property type="entry name" value="DROSOPHILA CRUMBS HOMOLOG"/>
    <property type="match status" value="1"/>
</dbReference>
<dbReference type="FunFam" id="2.10.25.10:FF:000404">
    <property type="entry name" value="Weary, isoform B"/>
    <property type="match status" value="1"/>
</dbReference>
<dbReference type="InParanoid" id="A0A1S3K6A1"/>
<dbReference type="GO" id="GO:0032991">
    <property type="term" value="C:protein-containing complex"/>
    <property type="evidence" value="ECO:0007669"/>
    <property type="project" value="TreeGrafter"/>
</dbReference>
<keyword evidence="3" id="KW-0677">Repeat</keyword>
<name>A0A1S3K6A1_LINAN</name>
<accession>A0A1S3K6A1</accession>
<feature type="chain" id="PRO_5010262741" evidence="8">
    <location>
        <begin position="25"/>
        <end position="495"/>
    </location>
</feature>
<dbReference type="PROSITE" id="PS51550">
    <property type="entry name" value="EPH_LBD"/>
    <property type="match status" value="1"/>
</dbReference>
<feature type="domain" description="EGF-like" evidence="9">
    <location>
        <begin position="336"/>
        <end position="374"/>
    </location>
</feature>
<sequence length="495" mass="52616">MKTVNMAAVLKACLSSLLIFNCAGDEVLLMRSTDTFDNWTMLQLDGDDNSDPQTQWTKNNVLKAFDVRNFAGNQNNWVVSPFISVDPLVTSVRVRMSFILYQCDYTIYTVDQCKQSFKLYSKVSTSGQTIDAAFVNSFTERGQVDLNDPGNPDSKDTTFNITAGSAGFYVALKDEGAHIQGVTIEVHYFKCIALQNGLISFPASFPSDTVVTGQCAPNSSPVGSLERVCYSTGQWSSGTGSCGCDPGFARNSSGNACYRLSPCDSAPCYNGGVCSNSADGSTFQCACSGIYSGPTCEIVQGSCTPDPCQNGGTCADLGGSYQCSCPSGYRGSECQNTDFCLNNPCQNGGSCFNNGDGTGYFCSCTGVYEGRNCESLPTTTTTTTTTITSGSVTVTTDDASVTSTSTTTTRTTVIGTKTPPKQQSNNDLYIGLGVGAGVILLGLAGLGIYCYWNKKGNRRGNIENGPGYLHDEMEVKKLNEKEGESAPQNSEKPKA</sequence>
<evidence type="ECO:0000256" key="3">
    <source>
        <dbReference type="ARBA" id="ARBA00022737"/>
    </source>
</evidence>
<dbReference type="GO" id="GO:0045197">
    <property type="term" value="P:establishment or maintenance of epithelial cell apical/basal polarity"/>
    <property type="evidence" value="ECO:0007669"/>
    <property type="project" value="TreeGrafter"/>
</dbReference>
<dbReference type="PROSITE" id="PS00010">
    <property type="entry name" value="ASX_HYDROXYL"/>
    <property type="match status" value="1"/>
</dbReference>
<dbReference type="Pfam" id="PF00008">
    <property type="entry name" value="EGF"/>
    <property type="match status" value="1"/>
</dbReference>
<dbReference type="Gene3D" id="2.10.25.10">
    <property type="entry name" value="Laminin"/>
    <property type="match status" value="3"/>
</dbReference>
<feature type="domain" description="Eph LBD" evidence="10">
    <location>
        <begin position="24"/>
        <end position="196"/>
    </location>
</feature>
<dbReference type="Pfam" id="PF01404">
    <property type="entry name" value="Ephrin_lbd"/>
    <property type="match status" value="1"/>
</dbReference>
<feature type="disulfide bond" evidence="5">
    <location>
        <begin position="268"/>
        <end position="285"/>
    </location>
</feature>
<feature type="domain" description="EGF-like" evidence="9">
    <location>
        <begin position="299"/>
        <end position="335"/>
    </location>
</feature>
<keyword evidence="2 8" id="KW-0732">Signal</keyword>
<gene>
    <name evidence="12" type="primary">LOC106179024</name>
</gene>
<dbReference type="GeneID" id="106179024"/>
<dbReference type="InterPro" id="IPR000436">
    <property type="entry name" value="Sushi_SCR_CCP_dom"/>
</dbReference>
<dbReference type="GO" id="GO:0005886">
    <property type="term" value="C:plasma membrane"/>
    <property type="evidence" value="ECO:0007669"/>
    <property type="project" value="TreeGrafter"/>
</dbReference>
<dbReference type="PROSITE" id="PS50026">
    <property type="entry name" value="EGF_3"/>
    <property type="match status" value="3"/>
</dbReference>
<keyword evidence="7" id="KW-0472">Membrane</keyword>
<evidence type="ECO:0000256" key="5">
    <source>
        <dbReference type="PROSITE-ProRule" id="PRU00076"/>
    </source>
</evidence>
<dbReference type="PANTHER" id="PTHR24049">
    <property type="entry name" value="CRUMBS FAMILY MEMBER"/>
    <property type="match status" value="1"/>
</dbReference>
<protein>
    <submittedName>
        <fullName evidence="12">Neurogenic locus notch homolog protein 1 isoform X1</fullName>
    </submittedName>
</protein>
<dbReference type="InterPro" id="IPR035976">
    <property type="entry name" value="Sushi/SCR/CCP_sf"/>
</dbReference>
<dbReference type="STRING" id="7574.A0A1S3K6A1"/>
<dbReference type="PROSITE" id="PS00022">
    <property type="entry name" value="EGF_1"/>
    <property type="match status" value="2"/>
</dbReference>
<organism evidence="11 12">
    <name type="scientific">Lingula anatina</name>
    <name type="common">Brachiopod</name>
    <name type="synonym">Lingula unguis</name>
    <dbReference type="NCBI Taxonomy" id="7574"/>
    <lineage>
        <taxon>Eukaryota</taxon>
        <taxon>Metazoa</taxon>
        <taxon>Spiralia</taxon>
        <taxon>Lophotrochozoa</taxon>
        <taxon>Brachiopoda</taxon>
        <taxon>Linguliformea</taxon>
        <taxon>Lingulata</taxon>
        <taxon>Lingulida</taxon>
        <taxon>Linguloidea</taxon>
        <taxon>Lingulidae</taxon>
        <taxon>Lingula</taxon>
    </lineage>
</organism>
<dbReference type="GO" id="GO:0005509">
    <property type="term" value="F:calcium ion binding"/>
    <property type="evidence" value="ECO:0007669"/>
    <property type="project" value="InterPro"/>
</dbReference>
<feature type="disulfide bond" evidence="5">
    <location>
        <begin position="325"/>
        <end position="334"/>
    </location>
</feature>
<feature type="disulfide bond" evidence="5">
    <location>
        <begin position="364"/>
        <end position="373"/>
    </location>
</feature>
<evidence type="ECO:0000313" key="12">
    <source>
        <dbReference type="RefSeq" id="XP_013417959.1"/>
    </source>
</evidence>
<dbReference type="RefSeq" id="XP_013417959.1">
    <property type="nucleotide sequence ID" value="XM_013562505.1"/>
</dbReference>
<feature type="domain" description="EGF-like" evidence="9">
    <location>
        <begin position="259"/>
        <end position="297"/>
    </location>
</feature>
<feature type="disulfide bond" evidence="5">
    <location>
        <begin position="287"/>
        <end position="296"/>
    </location>
</feature>
<dbReference type="KEGG" id="lak:106179024"/>
<dbReference type="PRINTS" id="PR00010">
    <property type="entry name" value="EGFBLOOD"/>
</dbReference>
<feature type="transmembrane region" description="Helical" evidence="7">
    <location>
        <begin position="428"/>
        <end position="452"/>
    </location>
</feature>
<dbReference type="InterPro" id="IPR001090">
    <property type="entry name" value="Ephrin_rcpt_lig-bd_dom"/>
</dbReference>
<evidence type="ECO:0000259" key="10">
    <source>
        <dbReference type="PROSITE" id="PS51550"/>
    </source>
</evidence>
<feature type="compositionally biased region" description="Basic and acidic residues" evidence="6">
    <location>
        <begin position="473"/>
        <end position="484"/>
    </location>
</feature>
<dbReference type="PROSITE" id="PS01186">
    <property type="entry name" value="EGF_2"/>
    <property type="match status" value="1"/>
</dbReference>
<dbReference type="Proteomes" id="UP000085678">
    <property type="component" value="Unplaced"/>
</dbReference>
<dbReference type="InterPro" id="IPR051022">
    <property type="entry name" value="Notch_Cell-Fate_Det"/>
</dbReference>
<keyword evidence="7" id="KW-1133">Transmembrane helix</keyword>
<feature type="disulfide bond" evidence="5">
    <location>
        <begin position="345"/>
        <end position="362"/>
    </location>
</feature>
<dbReference type="SMART" id="SM00181">
    <property type="entry name" value="EGF"/>
    <property type="match status" value="3"/>
</dbReference>
<keyword evidence="1 5" id="KW-0245">EGF-like domain</keyword>
<dbReference type="InterPro" id="IPR000152">
    <property type="entry name" value="EGF-type_Asp/Asn_hydroxyl_site"/>
</dbReference>
<dbReference type="InterPro" id="IPR000742">
    <property type="entry name" value="EGF"/>
</dbReference>
<proteinExistence type="predicted"/>
<dbReference type="AlphaFoldDB" id="A0A1S3K6A1"/>
<evidence type="ECO:0000256" key="1">
    <source>
        <dbReference type="ARBA" id="ARBA00022536"/>
    </source>
</evidence>
<evidence type="ECO:0000256" key="2">
    <source>
        <dbReference type="ARBA" id="ARBA00022729"/>
    </source>
</evidence>